<evidence type="ECO:0000256" key="4">
    <source>
        <dbReference type="ARBA" id="ARBA00022722"/>
    </source>
</evidence>
<keyword evidence="6" id="KW-0378">Hydrolase</keyword>
<evidence type="ECO:0000259" key="8">
    <source>
        <dbReference type="Pfam" id="PF13359"/>
    </source>
</evidence>
<dbReference type="PANTHER" id="PTHR22930">
    <property type="match status" value="1"/>
</dbReference>
<evidence type="ECO:0000256" key="1">
    <source>
        <dbReference type="ARBA" id="ARBA00001968"/>
    </source>
</evidence>
<evidence type="ECO:0000256" key="2">
    <source>
        <dbReference type="ARBA" id="ARBA00004123"/>
    </source>
</evidence>
<reference evidence="10" key="2">
    <citation type="submission" date="2025-08" db="UniProtKB">
        <authorList>
            <consortium name="RefSeq"/>
        </authorList>
    </citation>
    <scope>IDENTIFICATION</scope>
    <source>
        <tissue evidence="10">Adult</tissue>
    </source>
</reference>
<keyword evidence="5" id="KW-0479">Metal-binding</keyword>
<keyword evidence="4" id="KW-0540">Nuclease</keyword>
<comment type="subcellular location">
    <subcellularLocation>
        <location evidence="2">Nucleus</location>
    </subcellularLocation>
</comment>
<evidence type="ECO:0000256" key="5">
    <source>
        <dbReference type="ARBA" id="ARBA00022723"/>
    </source>
</evidence>
<evidence type="ECO:0000256" key="3">
    <source>
        <dbReference type="ARBA" id="ARBA00006958"/>
    </source>
</evidence>
<dbReference type="InterPro" id="IPR045249">
    <property type="entry name" value="HARBI1-like"/>
</dbReference>
<dbReference type="PANTHER" id="PTHR22930:SF85">
    <property type="entry name" value="GH03217P-RELATED"/>
    <property type="match status" value="1"/>
</dbReference>
<keyword evidence="7" id="KW-0539">Nucleus</keyword>
<evidence type="ECO:0000313" key="9">
    <source>
        <dbReference type="Proteomes" id="UP001652620"/>
    </source>
</evidence>
<dbReference type="Pfam" id="PF13359">
    <property type="entry name" value="DDE_Tnp_4"/>
    <property type="match status" value="1"/>
</dbReference>
<dbReference type="RefSeq" id="XP_049301863.1">
    <property type="nucleotide sequence ID" value="XM_049445906.1"/>
</dbReference>
<name>A0ABM3IY07_BACDO</name>
<proteinExistence type="inferred from homology"/>
<protein>
    <submittedName>
        <fullName evidence="10">Uncharacterized protein LOC125775375</fullName>
    </submittedName>
</protein>
<comment type="cofactor">
    <cofactor evidence="1">
        <name>a divalent metal cation</name>
        <dbReference type="ChEBI" id="CHEBI:60240"/>
    </cofactor>
</comment>
<evidence type="ECO:0000256" key="7">
    <source>
        <dbReference type="ARBA" id="ARBA00023242"/>
    </source>
</evidence>
<evidence type="ECO:0000313" key="10">
    <source>
        <dbReference type="RefSeq" id="XP_049301863.1"/>
    </source>
</evidence>
<organism evidence="9 10">
    <name type="scientific">Bactrocera dorsalis</name>
    <name type="common">Oriental fruit fly</name>
    <name type="synonym">Dacus dorsalis</name>
    <dbReference type="NCBI Taxonomy" id="27457"/>
    <lineage>
        <taxon>Eukaryota</taxon>
        <taxon>Metazoa</taxon>
        <taxon>Ecdysozoa</taxon>
        <taxon>Arthropoda</taxon>
        <taxon>Hexapoda</taxon>
        <taxon>Insecta</taxon>
        <taxon>Pterygota</taxon>
        <taxon>Neoptera</taxon>
        <taxon>Endopterygota</taxon>
        <taxon>Diptera</taxon>
        <taxon>Brachycera</taxon>
        <taxon>Muscomorpha</taxon>
        <taxon>Tephritoidea</taxon>
        <taxon>Tephritidae</taxon>
        <taxon>Bactrocera</taxon>
        <taxon>Bactrocera</taxon>
    </lineage>
</organism>
<dbReference type="Proteomes" id="UP001652620">
    <property type="component" value="Chromosome 1"/>
</dbReference>
<comment type="similarity">
    <text evidence="3">Belongs to the HARBI1 family.</text>
</comment>
<dbReference type="GeneID" id="125775375"/>
<gene>
    <name evidence="10" type="primary">LOC125775375</name>
</gene>
<feature type="domain" description="DDE Tnp4" evidence="8">
    <location>
        <begin position="177"/>
        <end position="336"/>
    </location>
</feature>
<evidence type="ECO:0000256" key="6">
    <source>
        <dbReference type="ARBA" id="ARBA00022801"/>
    </source>
</evidence>
<dbReference type="InterPro" id="IPR027806">
    <property type="entry name" value="HARBI1_dom"/>
</dbReference>
<accession>A0ABM3IY07</accession>
<reference evidence="9" key="1">
    <citation type="submission" date="2025-05" db="UniProtKB">
        <authorList>
            <consortium name="RefSeq"/>
        </authorList>
    </citation>
    <scope>NUCLEOTIDE SEQUENCE [LARGE SCALE GENOMIC DNA]</scope>
</reference>
<keyword evidence="9" id="KW-1185">Reference proteome</keyword>
<sequence length="394" mass="45674">MISFIFTERNQEEVEDEILEEWAYSKLTVLSFRYSIPTLKDSVPKTKKFFYDILPNLDENRFRQFVRMNRANFEIVLKLIEDDVLFNGASSGKQFPVAMQLAIVLYRLGCNGEGASVAKIASFFGIGDGGTIQRVTELVFQAILKIKQRFLFWPDAKERQSIVRNTFFELPHCIGYVDGTEIKLAEKPSDDPESYFSRKHVYSLKVQAVCEYKLRIRHMVLGYPGSVHDSRIYNNCELALKPSNHLSGDEWIAADSAYKLTNTVITPFRTNSNDCTLQQRNEFNNTHSKYRVRIENCFGILKERFNSLKELKIQIKDDASVRLACRWVLVCAILHNIIIEQENGDTFDIENLEDSFDNDEVNENQFQQFPVLKGEHKRRAIIKILNEMSTLNNF</sequence>